<comment type="caution">
    <text evidence="2">The sequence shown here is derived from an EMBL/GenBank/DDBJ whole genome shotgun (WGS) entry which is preliminary data.</text>
</comment>
<accession>A0ABW3N907</accession>
<keyword evidence="1" id="KW-0732">Signal</keyword>
<name>A0ABW3N907_9FLAO</name>
<feature type="chain" id="PRO_5046793553" evidence="1">
    <location>
        <begin position="20"/>
        <end position="214"/>
    </location>
</feature>
<organism evidence="2 3">
    <name type="scientific">Winogradskyella litorisediminis</name>
    <dbReference type="NCBI Taxonomy" id="1156618"/>
    <lineage>
        <taxon>Bacteria</taxon>
        <taxon>Pseudomonadati</taxon>
        <taxon>Bacteroidota</taxon>
        <taxon>Flavobacteriia</taxon>
        <taxon>Flavobacteriales</taxon>
        <taxon>Flavobacteriaceae</taxon>
        <taxon>Winogradskyella</taxon>
    </lineage>
</organism>
<evidence type="ECO:0000256" key="1">
    <source>
        <dbReference type="SAM" id="SignalP"/>
    </source>
</evidence>
<proteinExistence type="predicted"/>
<feature type="signal peptide" evidence="1">
    <location>
        <begin position="1"/>
        <end position="19"/>
    </location>
</feature>
<dbReference type="Proteomes" id="UP001597013">
    <property type="component" value="Unassembled WGS sequence"/>
</dbReference>
<evidence type="ECO:0000313" key="3">
    <source>
        <dbReference type="Proteomes" id="UP001597013"/>
    </source>
</evidence>
<dbReference type="RefSeq" id="WP_386130289.1">
    <property type="nucleotide sequence ID" value="NZ_JBHTJL010000011.1"/>
</dbReference>
<sequence length="214" mass="24584">MRKLQVLAAALICFSGLTAQQSQENLLNIKSPTDLKMTTDYGSDNIEVSDILDFEGIDYMKVNFKGEELKGKTYKITVKEIWNGKVKSESVVLDSKNLGIPQFETLKSGELKMRILAKHVDNKLQVKFKFPRFSTNKEFKATKSKDYSLRNIADESNLDIQYNKPFYLLAYILPYEREDGSKSWCEVGTAGKDLENWGTKFGIKHYLLFEMTFD</sequence>
<reference evidence="3" key="1">
    <citation type="journal article" date="2019" name="Int. J. Syst. Evol. Microbiol.">
        <title>The Global Catalogue of Microorganisms (GCM) 10K type strain sequencing project: providing services to taxonomists for standard genome sequencing and annotation.</title>
        <authorList>
            <consortium name="The Broad Institute Genomics Platform"/>
            <consortium name="The Broad Institute Genome Sequencing Center for Infectious Disease"/>
            <person name="Wu L."/>
            <person name="Ma J."/>
        </authorList>
    </citation>
    <scope>NUCLEOTIDE SEQUENCE [LARGE SCALE GENOMIC DNA]</scope>
    <source>
        <strain evidence="3">CCUG 62215</strain>
    </source>
</reference>
<evidence type="ECO:0000313" key="2">
    <source>
        <dbReference type="EMBL" id="MFD1063413.1"/>
    </source>
</evidence>
<keyword evidence="3" id="KW-1185">Reference proteome</keyword>
<dbReference type="EMBL" id="JBHTJL010000011">
    <property type="protein sequence ID" value="MFD1063413.1"/>
    <property type="molecule type" value="Genomic_DNA"/>
</dbReference>
<gene>
    <name evidence="2" type="ORF">ACFQ1Q_09170</name>
</gene>
<protein>
    <submittedName>
        <fullName evidence="2">Uncharacterized protein</fullName>
    </submittedName>
</protein>